<sequence length="92" mass="10766">MRLPFCRRIISTADQPGGGVTKGRYSLSTDGSNGNLLWHVARHEVKLRVSRRPRGSRFLPRERIKNYEVEVEEEEEDNADEDEYDDKDEEEE</sequence>
<dbReference type="Proteomes" id="UP000055024">
    <property type="component" value="Unassembled WGS sequence"/>
</dbReference>
<reference evidence="2 3" key="1">
    <citation type="submission" date="2015-01" db="EMBL/GenBank/DDBJ databases">
        <title>Evolution of Trichinella species and genotypes.</title>
        <authorList>
            <person name="Korhonen P.K."/>
            <person name="Edoardo P."/>
            <person name="Giuseppe L.R."/>
            <person name="Gasser R.B."/>
        </authorList>
    </citation>
    <scope>NUCLEOTIDE SEQUENCE [LARGE SCALE GENOMIC DNA]</scope>
    <source>
        <strain evidence="2">ISS1029</strain>
    </source>
</reference>
<feature type="region of interest" description="Disordered" evidence="1">
    <location>
        <begin position="67"/>
        <end position="92"/>
    </location>
</feature>
<feature type="compositionally biased region" description="Acidic residues" evidence="1">
    <location>
        <begin position="69"/>
        <end position="92"/>
    </location>
</feature>
<dbReference type="OrthoDB" id="27975at2759"/>
<proteinExistence type="predicted"/>
<evidence type="ECO:0000313" key="2">
    <source>
        <dbReference type="EMBL" id="KRZ08900.1"/>
    </source>
</evidence>
<protein>
    <submittedName>
        <fullName evidence="2">Uncharacterized protein</fullName>
    </submittedName>
</protein>
<gene>
    <name evidence="2" type="ORF">T11_10449</name>
</gene>
<name>A0A0V1HFM6_9BILA</name>
<accession>A0A0V1HFM6</accession>
<evidence type="ECO:0000256" key="1">
    <source>
        <dbReference type="SAM" id="MobiDB-lite"/>
    </source>
</evidence>
<dbReference type="EMBL" id="JYDP01000080">
    <property type="protein sequence ID" value="KRZ08900.1"/>
    <property type="molecule type" value="Genomic_DNA"/>
</dbReference>
<evidence type="ECO:0000313" key="3">
    <source>
        <dbReference type="Proteomes" id="UP000055024"/>
    </source>
</evidence>
<dbReference type="AlphaFoldDB" id="A0A0V1HFM6"/>
<organism evidence="2 3">
    <name type="scientific">Trichinella zimbabwensis</name>
    <dbReference type="NCBI Taxonomy" id="268475"/>
    <lineage>
        <taxon>Eukaryota</taxon>
        <taxon>Metazoa</taxon>
        <taxon>Ecdysozoa</taxon>
        <taxon>Nematoda</taxon>
        <taxon>Enoplea</taxon>
        <taxon>Dorylaimia</taxon>
        <taxon>Trichinellida</taxon>
        <taxon>Trichinellidae</taxon>
        <taxon>Trichinella</taxon>
    </lineage>
</organism>
<keyword evidence="3" id="KW-1185">Reference proteome</keyword>
<comment type="caution">
    <text evidence="2">The sequence shown here is derived from an EMBL/GenBank/DDBJ whole genome shotgun (WGS) entry which is preliminary data.</text>
</comment>